<accession>A0A9W7D5H8</accession>
<dbReference type="OrthoDB" id="167602at2759"/>
<dbReference type="EMBL" id="BSXT01004707">
    <property type="protein sequence ID" value="GMF58668.1"/>
    <property type="molecule type" value="Genomic_DNA"/>
</dbReference>
<dbReference type="Proteomes" id="UP001165121">
    <property type="component" value="Unassembled WGS sequence"/>
</dbReference>
<comment type="caution">
    <text evidence="2">The sequence shown here is derived from an EMBL/GenBank/DDBJ whole genome shotgun (WGS) entry which is preliminary data.</text>
</comment>
<evidence type="ECO:0000256" key="1">
    <source>
        <dbReference type="SAM" id="MobiDB-lite"/>
    </source>
</evidence>
<dbReference type="AlphaFoldDB" id="A0A9W7D5H8"/>
<organism evidence="2 3">
    <name type="scientific">Phytophthora fragariaefolia</name>
    <dbReference type="NCBI Taxonomy" id="1490495"/>
    <lineage>
        <taxon>Eukaryota</taxon>
        <taxon>Sar</taxon>
        <taxon>Stramenopiles</taxon>
        <taxon>Oomycota</taxon>
        <taxon>Peronosporomycetes</taxon>
        <taxon>Peronosporales</taxon>
        <taxon>Peronosporaceae</taxon>
        <taxon>Phytophthora</taxon>
    </lineage>
</organism>
<feature type="compositionally biased region" description="Basic and acidic residues" evidence="1">
    <location>
        <begin position="106"/>
        <end position="128"/>
    </location>
</feature>
<proteinExistence type="predicted"/>
<evidence type="ECO:0000313" key="2">
    <source>
        <dbReference type="EMBL" id="GMF58668.1"/>
    </source>
</evidence>
<sequence length="451" mass="50925">MSSGTNSCGAKSGRCAFCGEHLSNTPTPIPVAYGAPSDEGRGTFTKFKPLRWRFLTNKAPSTKFMCMPCAEKRKKPQVVDQLPLFLDSSWSSGTQSSSSLHMPQPRQHEERNQKHRPDQALRMEHLYDPRGNSGQQQKREKLQDERRRRRESSGEAYEQSRTEGRRRGASHTQHGVLHPFGNHRMSKEPMSRRRQASAAETKTRTSVPKQRDSVEGTSRPRKSSSGRSESRGSEKKGQRLSSTADILGMSRSLELPPNYFEMSSSSPKFCVASAPADSRFDWKQMEAQLPQVQPREQNETEEERQRRRSASYAHMLLRMRRHYDAVQTNGSSGHPAAVPPRRIRAERRAKSVAARTIQDELVKADLVKDDANPASLAVDLDYLSVYKDARLIQFLSVVRLHVLYGKNALAFIAALQSIRRQDTDKQRSARHFGLLPKQAALAETSQTDSEV</sequence>
<feature type="region of interest" description="Disordered" evidence="1">
    <location>
        <begin position="89"/>
        <end position="248"/>
    </location>
</feature>
<protein>
    <submittedName>
        <fullName evidence="2">Unnamed protein product</fullName>
    </submittedName>
</protein>
<feature type="compositionally biased region" description="Low complexity" evidence="1">
    <location>
        <begin position="89"/>
        <end position="99"/>
    </location>
</feature>
<keyword evidence="3" id="KW-1185">Reference proteome</keyword>
<reference evidence="2" key="1">
    <citation type="submission" date="2023-04" db="EMBL/GenBank/DDBJ databases">
        <title>Phytophthora fragariaefolia NBRC 109709.</title>
        <authorList>
            <person name="Ichikawa N."/>
            <person name="Sato H."/>
            <person name="Tonouchi N."/>
        </authorList>
    </citation>
    <scope>NUCLEOTIDE SEQUENCE</scope>
    <source>
        <strain evidence="2">NBRC 109709</strain>
    </source>
</reference>
<evidence type="ECO:0000313" key="3">
    <source>
        <dbReference type="Proteomes" id="UP001165121"/>
    </source>
</evidence>
<name>A0A9W7D5H8_9STRA</name>
<feature type="compositionally biased region" description="Polar residues" evidence="1">
    <location>
        <begin position="198"/>
        <end position="208"/>
    </location>
</feature>
<gene>
    <name evidence="2" type="ORF">Pfra01_002526500</name>
</gene>
<feature type="region of interest" description="Disordered" evidence="1">
    <location>
        <begin position="288"/>
        <end position="309"/>
    </location>
</feature>
<feature type="compositionally biased region" description="Basic and acidic residues" evidence="1">
    <location>
        <begin position="137"/>
        <end position="146"/>
    </location>
</feature>
<feature type="compositionally biased region" description="Basic and acidic residues" evidence="1">
    <location>
        <begin position="228"/>
        <end position="237"/>
    </location>
</feature>